<name>A0AB34QZU5_BACPU</name>
<comment type="caution">
    <text evidence="1">The sequence shown here is derived from an EMBL/GenBank/DDBJ whole genome shotgun (WGS) entry which is preliminary data.</text>
</comment>
<dbReference type="AlphaFoldDB" id="A0AB34QZU5"/>
<dbReference type="Proteomes" id="UP000031978">
    <property type="component" value="Unassembled WGS sequence"/>
</dbReference>
<protein>
    <submittedName>
        <fullName evidence="1">Uncharacterized protein</fullName>
    </submittedName>
</protein>
<dbReference type="InterPro" id="IPR025680">
    <property type="entry name" value="DddI"/>
</dbReference>
<dbReference type="Pfam" id="PF14430">
    <property type="entry name" value="Imm1"/>
    <property type="match status" value="1"/>
</dbReference>
<proteinExistence type="predicted"/>
<evidence type="ECO:0000313" key="1">
    <source>
        <dbReference type="EMBL" id="KIL23776.1"/>
    </source>
</evidence>
<dbReference type="EMBL" id="JXCL01000007">
    <property type="protein sequence ID" value="KIL23776.1"/>
    <property type="molecule type" value="Genomic_DNA"/>
</dbReference>
<evidence type="ECO:0000313" key="2">
    <source>
        <dbReference type="Proteomes" id="UP000031978"/>
    </source>
</evidence>
<reference evidence="1 2" key="1">
    <citation type="submission" date="2014-12" db="EMBL/GenBank/DDBJ databases">
        <title>Draft Genome Sequences of Five Spore-Forming Food Isolates of Bacillus pumilus.</title>
        <authorList>
            <person name="de Jong A."/>
            <person name="van Heel A.J."/>
            <person name="Montalban-Lopez M."/>
            <person name="Krawczyk A.O."/>
            <person name="Berendsen E.M."/>
            <person name="Wells-Bennik M."/>
            <person name="Kuipers O.P."/>
        </authorList>
    </citation>
    <scope>NUCLEOTIDE SEQUENCE [LARGE SCALE GENOMIC DNA]</scope>
    <source>
        <strain evidence="1 2">B4127</strain>
    </source>
</reference>
<accession>A0AB34QZU5</accession>
<sequence>MVPFKKGEKIETIEHLVAGAPLYVPSCSYINRDQVYQIVHHFLTTKTVPDFVEWVELRDIDFQKDMKS</sequence>
<organism evidence="1 2">
    <name type="scientific">Bacillus pumilus</name>
    <name type="common">Bacillus mesentericus</name>
    <dbReference type="NCBI Taxonomy" id="1408"/>
    <lineage>
        <taxon>Bacteria</taxon>
        <taxon>Bacillati</taxon>
        <taxon>Bacillota</taxon>
        <taxon>Bacilli</taxon>
        <taxon>Bacillales</taxon>
        <taxon>Bacillaceae</taxon>
        <taxon>Bacillus</taxon>
    </lineage>
</organism>
<gene>
    <name evidence="1" type="ORF">B4127_2709</name>
</gene>